<protein>
    <submittedName>
        <fullName evidence="5">Transporter substrate-binding domain-containing protein</fullName>
    </submittedName>
</protein>
<evidence type="ECO:0000313" key="5">
    <source>
        <dbReference type="EMBL" id="MEA1080624.1"/>
    </source>
</evidence>
<keyword evidence="6" id="KW-1185">Reference proteome</keyword>
<evidence type="ECO:0000259" key="4">
    <source>
        <dbReference type="SMART" id="SM00062"/>
    </source>
</evidence>
<sequence>MLIWGIISILALSMAQPVRSESTPVLTAVTTEYPPFEYVHNGVLQGQDVDTVRAVVEHMGYQPSFQVLPWARAELMVRRGDADLLFSLTASPRRERHYLFTDPISTARDVFYAVRGSEFRWTEFDDLANLSLGLAASYSYDPEFMSWLAQDHAEVLTMSQERPNLAGLRMVAMGRIDLFICEQTACDYLIRHFRAQYPELANVAALPGTVGAARAFRAAFTRQRPDAEQLRDAFNRALKQLPGTRYD</sequence>
<evidence type="ECO:0000256" key="2">
    <source>
        <dbReference type="ARBA" id="ARBA00022729"/>
    </source>
</evidence>
<dbReference type="PANTHER" id="PTHR35936">
    <property type="entry name" value="MEMBRANE-BOUND LYTIC MUREIN TRANSGLYCOSYLASE F"/>
    <property type="match status" value="1"/>
</dbReference>
<organism evidence="5 6">
    <name type="scientific">Marinobacter qingdaonensis</name>
    <dbReference type="NCBI Taxonomy" id="3108486"/>
    <lineage>
        <taxon>Bacteria</taxon>
        <taxon>Pseudomonadati</taxon>
        <taxon>Pseudomonadota</taxon>
        <taxon>Gammaproteobacteria</taxon>
        <taxon>Pseudomonadales</taxon>
        <taxon>Marinobacteraceae</taxon>
        <taxon>Marinobacter</taxon>
    </lineage>
</organism>
<dbReference type="RefSeq" id="WP_322855116.1">
    <property type="nucleotide sequence ID" value="NZ_JAYDCJ010000003.1"/>
</dbReference>
<evidence type="ECO:0000256" key="3">
    <source>
        <dbReference type="SAM" id="SignalP"/>
    </source>
</evidence>
<feature type="domain" description="Solute-binding protein family 3/N-terminal" evidence="4">
    <location>
        <begin position="25"/>
        <end position="247"/>
    </location>
</feature>
<dbReference type="SMART" id="SM00062">
    <property type="entry name" value="PBPb"/>
    <property type="match status" value="1"/>
</dbReference>
<keyword evidence="2 3" id="KW-0732">Signal</keyword>
<comment type="similarity">
    <text evidence="1">Belongs to the bacterial solute-binding protein 3 family.</text>
</comment>
<comment type="caution">
    <text evidence="5">The sequence shown here is derived from an EMBL/GenBank/DDBJ whole genome shotgun (WGS) entry which is preliminary data.</text>
</comment>
<reference evidence="5 6" key="1">
    <citation type="submission" date="2023-12" db="EMBL/GenBank/DDBJ databases">
        <title>Marinobacter qingdaonensis sp. nov., isolated from the intertidal sediment of Qingdao, PR China.</title>
        <authorList>
            <person name="Li Y."/>
        </authorList>
    </citation>
    <scope>NUCLEOTIDE SEQUENCE [LARGE SCALE GENOMIC DNA]</scope>
    <source>
        <strain evidence="5 6">ASW11-75</strain>
    </source>
</reference>
<gene>
    <name evidence="5" type="ORF">U5822_08075</name>
</gene>
<dbReference type="InterPro" id="IPR001638">
    <property type="entry name" value="Solute-binding_3/MltF_N"/>
</dbReference>
<accession>A0ABU5NXW9</accession>
<feature type="chain" id="PRO_5047220115" evidence="3">
    <location>
        <begin position="21"/>
        <end position="247"/>
    </location>
</feature>
<name>A0ABU5NXW9_9GAMM</name>
<dbReference type="Proteomes" id="UP001305746">
    <property type="component" value="Unassembled WGS sequence"/>
</dbReference>
<evidence type="ECO:0000313" key="6">
    <source>
        <dbReference type="Proteomes" id="UP001305746"/>
    </source>
</evidence>
<dbReference type="Pfam" id="PF00497">
    <property type="entry name" value="SBP_bac_3"/>
    <property type="match status" value="1"/>
</dbReference>
<dbReference type="PANTHER" id="PTHR35936:SF25">
    <property type="entry name" value="ABC TRANSPORTER SUBSTRATE-BINDING PROTEIN"/>
    <property type="match status" value="1"/>
</dbReference>
<dbReference type="Gene3D" id="3.40.190.10">
    <property type="entry name" value="Periplasmic binding protein-like II"/>
    <property type="match status" value="2"/>
</dbReference>
<feature type="signal peptide" evidence="3">
    <location>
        <begin position="1"/>
        <end position="20"/>
    </location>
</feature>
<dbReference type="EMBL" id="JAYDCJ010000003">
    <property type="protein sequence ID" value="MEA1080624.1"/>
    <property type="molecule type" value="Genomic_DNA"/>
</dbReference>
<evidence type="ECO:0000256" key="1">
    <source>
        <dbReference type="ARBA" id="ARBA00010333"/>
    </source>
</evidence>
<dbReference type="SUPFAM" id="SSF53850">
    <property type="entry name" value="Periplasmic binding protein-like II"/>
    <property type="match status" value="1"/>
</dbReference>
<proteinExistence type="inferred from homology"/>